<dbReference type="FunFam" id="1.10.490.10:FF:000003">
    <property type="entry name" value="Flavohemoprotein"/>
    <property type="match status" value="1"/>
</dbReference>
<dbReference type="GO" id="GO:0071500">
    <property type="term" value="P:cellular response to nitrosative stress"/>
    <property type="evidence" value="ECO:0007669"/>
    <property type="project" value="TreeGrafter"/>
</dbReference>
<evidence type="ECO:0000256" key="3">
    <source>
        <dbReference type="ARBA" id="ARBA00006401"/>
    </source>
</evidence>
<dbReference type="InterPro" id="IPR001433">
    <property type="entry name" value="OxRdtase_FAD/NAD-bd"/>
</dbReference>
<dbReference type="CDD" id="cd06184">
    <property type="entry name" value="flavohem_like_fad_nad_binding"/>
    <property type="match status" value="1"/>
</dbReference>
<keyword evidence="9" id="KW-0274">FAD</keyword>
<dbReference type="InterPro" id="IPR008333">
    <property type="entry name" value="Cbr1-like_FAD-bd_dom"/>
</dbReference>
<dbReference type="EMBL" id="KZ678458">
    <property type="protein sequence ID" value="PSR83594.1"/>
    <property type="molecule type" value="Genomic_DNA"/>
</dbReference>
<dbReference type="EC" id="1.14.12.17" evidence="4"/>
<evidence type="ECO:0000256" key="5">
    <source>
        <dbReference type="ARBA" id="ARBA00022575"/>
    </source>
</evidence>
<evidence type="ECO:0000259" key="17">
    <source>
        <dbReference type="PROSITE" id="PS51384"/>
    </source>
</evidence>
<dbReference type="FunCoup" id="A0A2T3A649">
    <property type="interactions" value="320"/>
</dbReference>
<dbReference type="GO" id="GO:0046872">
    <property type="term" value="F:metal ion binding"/>
    <property type="evidence" value="ECO:0007669"/>
    <property type="project" value="UniProtKB-KW"/>
</dbReference>
<dbReference type="PROSITE" id="PS51384">
    <property type="entry name" value="FAD_FR"/>
    <property type="match status" value="1"/>
</dbReference>
<dbReference type="GO" id="GO:0046210">
    <property type="term" value="P:nitric oxide catabolic process"/>
    <property type="evidence" value="ECO:0007669"/>
    <property type="project" value="TreeGrafter"/>
</dbReference>
<reference evidence="18 19" key="1">
    <citation type="journal article" date="2018" name="Mycol. Prog.">
        <title>Coniella lustricola, a new species from submerged detritus.</title>
        <authorList>
            <person name="Raudabaugh D.B."/>
            <person name="Iturriaga T."/>
            <person name="Carver A."/>
            <person name="Mondo S."/>
            <person name="Pangilinan J."/>
            <person name="Lipzen A."/>
            <person name="He G."/>
            <person name="Amirebrahimi M."/>
            <person name="Grigoriev I.V."/>
            <person name="Miller A.N."/>
        </authorList>
    </citation>
    <scope>NUCLEOTIDE SEQUENCE [LARGE SCALE GENOMIC DNA]</scope>
    <source>
        <strain evidence="18 19">B22-T-1</strain>
    </source>
</reference>
<dbReference type="SUPFAM" id="SSF46458">
    <property type="entry name" value="Globin-like"/>
    <property type="match status" value="1"/>
</dbReference>
<dbReference type="InterPro" id="IPR009050">
    <property type="entry name" value="Globin-like_sf"/>
</dbReference>
<dbReference type="Pfam" id="PF00042">
    <property type="entry name" value="Globin"/>
    <property type="match status" value="1"/>
</dbReference>
<dbReference type="InterPro" id="IPR012292">
    <property type="entry name" value="Globin/Proto"/>
</dbReference>
<evidence type="ECO:0000256" key="6">
    <source>
        <dbReference type="ARBA" id="ARBA00022617"/>
    </source>
</evidence>
<organism evidence="18 19">
    <name type="scientific">Coniella lustricola</name>
    <dbReference type="NCBI Taxonomy" id="2025994"/>
    <lineage>
        <taxon>Eukaryota</taxon>
        <taxon>Fungi</taxon>
        <taxon>Dikarya</taxon>
        <taxon>Ascomycota</taxon>
        <taxon>Pezizomycotina</taxon>
        <taxon>Sordariomycetes</taxon>
        <taxon>Sordariomycetidae</taxon>
        <taxon>Diaporthales</taxon>
        <taxon>Schizoparmaceae</taxon>
        <taxon>Coniella</taxon>
    </lineage>
</organism>
<dbReference type="PROSITE" id="PS01033">
    <property type="entry name" value="GLOBIN"/>
    <property type="match status" value="1"/>
</dbReference>
<evidence type="ECO:0000313" key="19">
    <source>
        <dbReference type="Proteomes" id="UP000241462"/>
    </source>
</evidence>
<evidence type="ECO:0000256" key="4">
    <source>
        <dbReference type="ARBA" id="ARBA00012229"/>
    </source>
</evidence>
<evidence type="ECO:0000256" key="7">
    <source>
        <dbReference type="ARBA" id="ARBA00022630"/>
    </source>
</evidence>
<dbReference type="Proteomes" id="UP000241462">
    <property type="component" value="Unassembled WGS sequence"/>
</dbReference>
<accession>A0A2T3A649</accession>
<dbReference type="CDD" id="cd08922">
    <property type="entry name" value="FHb-globin"/>
    <property type="match status" value="1"/>
</dbReference>
<dbReference type="InterPro" id="IPR000971">
    <property type="entry name" value="Globin"/>
</dbReference>
<evidence type="ECO:0000256" key="10">
    <source>
        <dbReference type="ARBA" id="ARBA00022857"/>
    </source>
</evidence>
<keyword evidence="5" id="KW-0216">Detoxification</keyword>
<comment type="catalytic activity">
    <reaction evidence="14">
        <text>2 nitric oxide + NADH + 2 O2 = 2 nitrate + NAD(+) + H(+)</text>
        <dbReference type="Rhea" id="RHEA:19469"/>
        <dbReference type="ChEBI" id="CHEBI:15378"/>
        <dbReference type="ChEBI" id="CHEBI:15379"/>
        <dbReference type="ChEBI" id="CHEBI:16480"/>
        <dbReference type="ChEBI" id="CHEBI:17632"/>
        <dbReference type="ChEBI" id="CHEBI:57540"/>
        <dbReference type="ChEBI" id="CHEBI:57945"/>
        <dbReference type="EC" id="1.14.12.17"/>
    </reaction>
</comment>
<evidence type="ECO:0000256" key="1">
    <source>
        <dbReference type="ARBA" id="ARBA00001970"/>
    </source>
</evidence>
<keyword evidence="12" id="KW-0408">Iron</keyword>
<dbReference type="GO" id="GO:0008941">
    <property type="term" value="F:nitric oxide dioxygenase NAD(P)H activity"/>
    <property type="evidence" value="ECO:0007669"/>
    <property type="project" value="UniProtKB-EC"/>
</dbReference>
<keyword evidence="13" id="KW-0520">NAD</keyword>
<dbReference type="GO" id="GO:0009636">
    <property type="term" value="P:response to toxic substance"/>
    <property type="evidence" value="ECO:0007669"/>
    <property type="project" value="UniProtKB-KW"/>
</dbReference>
<keyword evidence="6" id="KW-0349">Heme</keyword>
<dbReference type="InParanoid" id="A0A2T3A649"/>
<evidence type="ECO:0000313" key="18">
    <source>
        <dbReference type="EMBL" id="PSR83594.1"/>
    </source>
</evidence>
<dbReference type="Gene3D" id="2.40.30.10">
    <property type="entry name" value="Translation factors"/>
    <property type="match status" value="1"/>
</dbReference>
<protein>
    <recommendedName>
        <fullName evidence="4">nitric oxide dioxygenase</fullName>
        <ecNumber evidence="4">1.14.12.17</ecNumber>
    </recommendedName>
</protein>
<comment type="similarity">
    <text evidence="3">In the C-terminal section; belongs to the flavoprotein pyridine nucleotide cytochrome reductase family.</text>
</comment>
<dbReference type="Pfam" id="PF00175">
    <property type="entry name" value="NAD_binding_1"/>
    <property type="match status" value="1"/>
</dbReference>
<dbReference type="GO" id="GO:0071949">
    <property type="term" value="F:FAD binding"/>
    <property type="evidence" value="ECO:0007669"/>
    <property type="project" value="TreeGrafter"/>
</dbReference>
<evidence type="ECO:0000256" key="15">
    <source>
        <dbReference type="ARBA" id="ARBA00049433"/>
    </source>
</evidence>
<evidence type="ECO:0000256" key="2">
    <source>
        <dbReference type="ARBA" id="ARBA00001974"/>
    </source>
</evidence>
<dbReference type="Pfam" id="PF00970">
    <property type="entry name" value="FAD_binding_6"/>
    <property type="match status" value="1"/>
</dbReference>
<dbReference type="InterPro" id="IPR017927">
    <property type="entry name" value="FAD-bd_FR_type"/>
</dbReference>
<dbReference type="SUPFAM" id="SSF52343">
    <property type="entry name" value="Ferredoxin reductase-like, C-terminal NADP-linked domain"/>
    <property type="match status" value="1"/>
</dbReference>
<gene>
    <name evidence="18" type="ORF">BD289DRAFT_461292</name>
</gene>
<keyword evidence="11" id="KW-0560">Oxidoreductase</keyword>
<dbReference type="OrthoDB" id="436496at2759"/>
<evidence type="ECO:0000256" key="8">
    <source>
        <dbReference type="ARBA" id="ARBA00022723"/>
    </source>
</evidence>
<evidence type="ECO:0000256" key="11">
    <source>
        <dbReference type="ARBA" id="ARBA00023002"/>
    </source>
</evidence>
<dbReference type="FunFam" id="2.40.30.10:FF:000034">
    <property type="entry name" value="Flavohemoprotein"/>
    <property type="match status" value="1"/>
</dbReference>
<feature type="domain" description="FAD-binding FR-type" evidence="17">
    <location>
        <begin position="153"/>
        <end position="275"/>
    </location>
</feature>
<evidence type="ECO:0000256" key="14">
    <source>
        <dbReference type="ARBA" id="ARBA00048649"/>
    </source>
</evidence>
<proteinExistence type="inferred from homology"/>
<sequence length="463" mass="52478">MRLGYHQMRLVKATVPKLREQGERITTIMYTRMLRAHPELNNVFNTVNQANHRQPRALTSVILAFASALNHDISDLIPKLERMCNKHCSLGIKPEHYEIVATYLLEAFAVVLGDGPEGMTAETEEAWRRAYWILAGMLIGREQQLYAAFGPWQGWLPFQIVRKESETDDIVSFYLAPQNKRPLPAFLPGQYISVQVPLPNVGYMQSRQFSLSDAPHEDYYRITIKRETGCQSSSNNTFNGTMHYPPGQMTNYLIDQLNPGDVVDVTHPAGEFFLDTRQLSSVPLVLISAGVGVAPMVSILNTMMDLHPTHEISWIHGARRMIPFCNHVREAKRRMPNLRTNIFKTHLADGDLAGTTHDYDFRVDLAKVNREDLHLNHSGAEYYICGPEQFMLEMADYLKMQGVELSRLKFELFSTGDMVEISLTIETAWPRNCSSSFSAAPASSWRTSKSLVQIVDVTAWKAA</sequence>
<evidence type="ECO:0000256" key="13">
    <source>
        <dbReference type="ARBA" id="ARBA00023027"/>
    </source>
</evidence>
<dbReference type="PANTHER" id="PTHR43396:SF3">
    <property type="entry name" value="FLAVOHEMOPROTEIN"/>
    <property type="match status" value="1"/>
</dbReference>
<dbReference type="InterPro" id="IPR017938">
    <property type="entry name" value="Riboflavin_synthase-like_b-brl"/>
</dbReference>
<comment type="catalytic activity">
    <reaction evidence="15">
        <text>2 nitric oxide + NADPH + 2 O2 = 2 nitrate + NADP(+) + H(+)</text>
        <dbReference type="Rhea" id="RHEA:19465"/>
        <dbReference type="ChEBI" id="CHEBI:15378"/>
        <dbReference type="ChEBI" id="CHEBI:15379"/>
        <dbReference type="ChEBI" id="CHEBI:16480"/>
        <dbReference type="ChEBI" id="CHEBI:17632"/>
        <dbReference type="ChEBI" id="CHEBI:57783"/>
        <dbReference type="ChEBI" id="CHEBI:58349"/>
        <dbReference type="EC" id="1.14.12.17"/>
    </reaction>
</comment>
<dbReference type="GO" id="GO:0020037">
    <property type="term" value="F:heme binding"/>
    <property type="evidence" value="ECO:0007669"/>
    <property type="project" value="InterPro"/>
</dbReference>
<dbReference type="Gene3D" id="3.40.50.80">
    <property type="entry name" value="Nucleotide-binding domain of ferredoxin-NADP reductase (FNR) module"/>
    <property type="match status" value="1"/>
</dbReference>
<dbReference type="GO" id="GO:0019825">
    <property type="term" value="F:oxygen binding"/>
    <property type="evidence" value="ECO:0007669"/>
    <property type="project" value="InterPro"/>
</dbReference>
<evidence type="ECO:0000259" key="16">
    <source>
        <dbReference type="PROSITE" id="PS01033"/>
    </source>
</evidence>
<keyword evidence="10" id="KW-0521">NADP</keyword>
<keyword evidence="7" id="KW-0285">Flavoprotein</keyword>
<comment type="cofactor">
    <cofactor evidence="1">
        <name>heme b</name>
        <dbReference type="ChEBI" id="CHEBI:60344"/>
    </cofactor>
</comment>
<keyword evidence="8" id="KW-0479">Metal-binding</keyword>
<name>A0A2T3A649_9PEZI</name>
<dbReference type="PANTHER" id="PTHR43396">
    <property type="entry name" value="FLAVOHEMOPROTEIN"/>
    <property type="match status" value="1"/>
</dbReference>
<dbReference type="SUPFAM" id="SSF63380">
    <property type="entry name" value="Riboflavin synthase domain-like"/>
    <property type="match status" value="1"/>
</dbReference>
<dbReference type="AlphaFoldDB" id="A0A2T3A649"/>
<comment type="cofactor">
    <cofactor evidence="2">
        <name>FAD</name>
        <dbReference type="ChEBI" id="CHEBI:57692"/>
    </cofactor>
</comment>
<dbReference type="STRING" id="2025994.A0A2T3A649"/>
<dbReference type="Gene3D" id="1.10.490.10">
    <property type="entry name" value="Globins"/>
    <property type="match status" value="1"/>
</dbReference>
<dbReference type="InterPro" id="IPR039261">
    <property type="entry name" value="FNR_nucleotide-bd"/>
</dbReference>
<feature type="domain" description="Globin" evidence="16">
    <location>
        <begin position="2"/>
        <end position="143"/>
    </location>
</feature>
<evidence type="ECO:0000256" key="9">
    <source>
        <dbReference type="ARBA" id="ARBA00022827"/>
    </source>
</evidence>
<keyword evidence="19" id="KW-1185">Reference proteome</keyword>
<evidence type="ECO:0000256" key="12">
    <source>
        <dbReference type="ARBA" id="ARBA00023004"/>
    </source>
</evidence>